<sequence>MVIDLLISLAISNALISPAPVKPGADFVSSASMASDGHIDYHSGERLPTNGDKMRPPRKTGDSLGVEINAAAAAIVDARSGAILWEKNAGKKLSVASITKLMAAAVFLDHNPGWDKVKAFEGNENDVIGAKFTVGDGVAFTVKDMFYVMLTGSANNAARAIAHTTGLTEEDFTKAMNAKALELGMENSSFVEPSGLDHRNISTARDLAKLATYIFQNEDVRTATTIPNHQLKATNADEERTVKATNKLLKTYLDEAPYAITAAKTGYTEEAGFCLVQQTKMEGKGEVLVVVLNSETEATRASDMKSLTNWAFENYQW</sequence>
<evidence type="ECO:0000256" key="9">
    <source>
        <dbReference type="RuleBase" id="RU004016"/>
    </source>
</evidence>
<dbReference type="GO" id="GO:0071555">
    <property type="term" value="P:cell wall organization"/>
    <property type="evidence" value="ECO:0007669"/>
    <property type="project" value="UniProtKB-KW"/>
</dbReference>
<dbReference type="STRING" id="1798542.A3F54_01825"/>
<keyword evidence="3" id="KW-0378">Hydrolase</keyword>
<evidence type="ECO:0000313" key="12">
    <source>
        <dbReference type="EMBL" id="OGY82065.1"/>
    </source>
</evidence>
<evidence type="ECO:0000256" key="5">
    <source>
        <dbReference type="ARBA" id="ARBA00022984"/>
    </source>
</evidence>
<feature type="region of interest" description="Disordered" evidence="10">
    <location>
        <begin position="39"/>
        <end position="61"/>
    </location>
</feature>
<comment type="caution">
    <text evidence="12">The sequence shown here is derived from an EMBL/GenBank/DDBJ whole genome shotgun (WGS) entry which is preliminary data.</text>
</comment>
<dbReference type="PANTHER" id="PTHR21581">
    <property type="entry name" value="D-ALANYL-D-ALANINE CARBOXYPEPTIDASE"/>
    <property type="match status" value="1"/>
</dbReference>
<name>A0A1G2AZE6_9BACT</name>
<dbReference type="Proteomes" id="UP000176952">
    <property type="component" value="Unassembled WGS sequence"/>
</dbReference>
<feature type="compositionally biased region" description="Basic and acidic residues" evidence="10">
    <location>
        <begin position="52"/>
        <end position="61"/>
    </location>
</feature>
<keyword evidence="6" id="KW-0961">Cell wall biogenesis/degradation</keyword>
<organism evidence="12 13">
    <name type="scientific">Candidatus Kerfeldbacteria bacterium RIFCSPHIGHO2_12_FULL_48_17</name>
    <dbReference type="NCBI Taxonomy" id="1798542"/>
    <lineage>
        <taxon>Bacteria</taxon>
        <taxon>Candidatus Kerfeldiibacteriota</taxon>
    </lineage>
</organism>
<dbReference type="InterPro" id="IPR018044">
    <property type="entry name" value="Peptidase_S11"/>
</dbReference>
<keyword evidence="4" id="KW-0133">Cell shape</keyword>
<evidence type="ECO:0000256" key="3">
    <source>
        <dbReference type="ARBA" id="ARBA00022801"/>
    </source>
</evidence>
<dbReference type="InterPro" id="IPR001967">
    <property type="entry name" value="Peptidase_S11_N"/>
</dbReference>
<feature type="binding site" evidence="8">
    <location>
        <position position="264"/>
    </location>
    <ligand>
        <name>substrate</name>
    </ligand>
</feature>
<evidence type="ECO:0000256" key="8">
    <source>
        <dbReference type="PIRSR" id="PIRSR618044-2"/>
    </source>
</evidence>
<gene>
    <name evidence="12" type="ORF">A3F54_01825</name>
</gene>
<dbReference type="InterPro" id="IPR012338">
    <property type="entry name" value="Beta-lactam/transpept-like"/>
</dbReference>
<dbReference type="PANTHER" id="PTHR21581:SF26">
    <property type="entry name" value="D-ALANYL-D-ALANINE ENDOPEPTIDASE"/>
    <property type="match status" value="1"/>
</dbReference>
<dbReference type="GO" id="GO:0009002">
    <property type="term" value="F:serine-type D-Ala-D-Ala carboxypeptidase activity"/>
    <property type="evidence" value="ECO:0007669"/>
    <property type="project" value="InterPro"/>
</dbReference>
<proteinExistence type="inferred from homology"/>
<comment type="similarity">
    <text evidence="1 9">Belongs to the peptidase S11 family.</text>
</comment>
<keyword evidence="2" id="KW-0732">Signal</keyword>
<evidence type="ECO:0000256" key="2">
    <source>
        <dbReference type="ARBA" id="ARBA00022729"/>
    </source>
</evidence>
<feature type="active site" description="Acyl-ester intermediate" evidence="7">
    <location>
        <position position="97"/>
    </location>
</feature>
<feature type="active site" description="Proton acceptor" evidence="7">
    <location>
        <position position="100"/>
    </location>
</feature>
<feature type="active site" evidence="7">
    <location>
        <position position="153"/>
    </location>
</feature>
<evidence type="ECO:0000256" key="7">
    <source>
        <dbReference type="PIRSR" id="PIRSR618044-1"/>
    </source>
</evidence>
<dbReference type="Pfam" id="PF00768">
    <property type="entry name" value="Peptidase_S11"/>
    <property type="match status" value="1"/>
</dbReference>
<reference evidence="12 13" key="1">
    <citation type="journal article" date="2016" name="Nat. Commun.">
        <title>Thousands of microbial genomes shed light on interconnected biogeochemical processes in an aquifer system.</title>
        <authorList>
            <person name="Anantharaman K."/>
            <person name="Brown C.T."/>
            <person name="Hug L.A."/>
            <person name="Sharon I."/>
            <person name="Castelle C.J."/>
            <person name="Probst A.J."/>
            <person name="Thomas B.C."/>
            <person name="Singh A."/>
            <person name="Wilkins M.J."/>
            <person name="Karaoz U."/>
            <person name="Brodie E.L."/>
            <person name="Williams K.H."/>
            <person name="Hubbard S.S."/>
            <person name="Banfield J.F."/>
        </authorList>
    </citation>
    <scope>NUCLEOTIDE SEQUENCE [LARGE SCALE GENOMIC DNA]</scope>
</reference>
<dbReference type="AlphaFoldDB" id="A0A1G2AZE6"/>
<dbReference type="GO" id="GO:0009252">
    <property type="term" value="P:peptidoglycan biosynthetic process"/>
    <property type="evidence" value="ECO:0007669"/>
    <property type="project" value="UniProtKB-KW"/>
</dbReference>
<feature type="domain" description="Peptidase S11 D-alanyl-D-alanine carboxypeptidase A N-terminal" evidence="11">
    <location>
        <begin position="67"/>
        <end position="295"/>
    </location>
</feature>
<dbReference type="Gene3D" id="3.40.710.10">
    <property type="entry name" value="DD-peptidase/beta-lactamase superfamily"/>
    <property type="match status" value="1"/>
</dbReference>
<evidence type="ECO:0000256" key="10">
    <source>
        <dbReference type="SAM" id="MobiDB-lite"/>
    </source>
</evidence>
<evidence type="ECO:0000259" key="11">
    <source>
        <dbReference type="Pfam" id="PF00768"/>
    </source>
</evidence>
<dbReference type="EMBL" id="MHKD01000039">
    <property type="protein sequence ID" value="OGY82065.1"/>
    <property type="molecule type" value="Genomic_DNA"/>
</dbReference>
<evidence type="ECO:0000256" key="4">
    <source>
        <dbReference type="ARBA" id="ARBA00022960"/>
    </source>
</evidence>
<dbReference type="GO" id="GO:0006508">
    <property type="term" value="P:proteolysis"/>
    <property type="evidence" value="ECO:0007669"/>
    <property type="project" value="InterPro"/>
</dbReference>
<accession>A0A1G2AZE6</accession>
<keyword evidence="5" id="KW-0573">Peptidoglycan synthesis</keyword>
<evidence type="ECO:0000256" key="1">
    <source>
        <dbReference type="ARBA" id="ARBA00007164"/>
    </source>
</evidence>
<protein>
    <recommendedName>
        <fullName evidence="11">Peptidase S11 D-alanyl-D-alanine carboxypeptidase A N-terminal domain-containing protein</fullName>
    </recommendedName>
</protein>
<evidence type="ECO:0000313" key="13">
    <source>
        <dbReference type="Proteomes" id="UP000176952"/>
    </source>
</evidence>
<evidence type="ECO:0000256" key="6">
    <source>
        <dbReference type="ARBA" id="ARBA00023316"/>
    </source>
</evidence>
<dbReference type="PRINTS" id="PR00725">
    <property type="entry name" value="DADACBPTASE1"/>
</dbReference>
<dbReference type="GO" id="GO:0008360">
    <property type="term" value="P:regulation of cell shape"/>
    <property type="evidence" value="ECO:0007669"/>
    <property type="project" value="UniProtKB-KW"/>
</dbReference>
<dbReference type="SUPFAM" id="SSF56601">
    <property type="entry name" value="beta-lactamase/transpeptidase-like"/>
    <property type="match status" value="1"/>
</dbReference>